<sequence length="99" mass="9974">MTTVLALGAAAGVTWFLRVLTVTIVPAHQLPAIVREALPHVGPAVLAALITASLLTAPDHHSAAFGIGAAATAFLAWRGHSALTAVLVGLVVVAVLGRL</sequence>
<feature type="transmembrane region" description="Helical" evidence="1">
    <location>
        <begin position="6"/>
        <end position="25"/>
    </location>
</feature>
<keyword evidence="3" id="KW-1185">Reference proteome</keyword>
<dbReference type="EMBL" id="JBHSKD010000027">
    <property type="protein sequence ID" value="MFC5179346.1"/>
    <property type="molecule type" value="Genomic_DNA"/>
</dbReference>
<comment type="caution">
    <text evidence="2">The sequence shown here is derived from an EMBL/GenBank/DDBJ whole genome shotgun (WGS) entry which is preliminary data.</text>
</comment>
<name>A0ABW0BPN7_9ACTN</name>
<dbReference type="InterPro" id="IPR008407">
    <property type="entry name" value="Brnchd-chn_aa_trnsp_AzlD"/>
</dbReference>
<reference evidence="3" key="1">
    <citation type="journal article" date="2019" name="Int. J. Syst. Evol. Microbiol.">
        <title>The Global Catalogue of Microorganisms (GCM) 10K type strain sequencing project: providing services to taxonomists for standard genome sequencing and annotation.</title>
        <authorList>
            <consortium name="The Broad Institute Genomics Platform"/>
            <consortium name="The Broad Institute Genome Sequencing Center for Infectious Disease"/>
            <person name="Wu L."/>
            <person name="Ma J."/>
        </authorList>
    </citation>
    <scope>NUCLEOTIDE SEQUENCE [LARGE SCALE GENOMIC DNA]</scope>
    <source>
        <strain evidence="3">DFY41</strain>
    </source>
</reference>
<accession>A0ABW0BPN7</accession>
<proteinExistence type="predicted"/>
<dbReference type="Pfam" id="PF05437">
    <property type="entry name" value="AzlD"/>
    <property type="match status" value="1"/>
</dbReference>
<keyword evidence="1" id="KW-0472">Membrane</keyword>
<protein>
    <submittedName>
        <fullName evidence="2">AzlD domain-containing protein</fullName>
    </submittedName>
</protein>
<dbReference type="Proteomes" id="UP001596087">
    <property type="component" value="Unassembled WGS sequence"/>
</dbReference>
<keyword evidence="1" id="KW-0812">Transmembrane</keyword>
<organism evidence="2 3">
    <name type="scientific">Nocardioides taihuensis</name>
    <dbReference type="NCBI Taxonomy" id="1835606"/>
    <lineage>
        <taxon>Bacteria</taxon>
        <taxon>Bacillati</taxon>
        <taxon>Actinomycetota</taxon>
        <taxon>Actinomycetes</taxon>
        <taxon>Propionibacteriales</taxon>
        <taxon>Nocardioidaceae</taxon>
        <taxon>Nocardioides</taxon>
    </lineage>
</organism>
<feature type="transmembrane region" description="Helical" evidence="1">
    <location>
        <begin position="37"/>
        <end position="57"/>
    </location>
</feature>
<gene>
    <name evidence="2" type="ORF">ACFPGP_21875</name>
</gene>
<feature type="transmembrane region" description="Helical" evidence="1">
    <location>
        <begin position="77"/>
        <end position="97"/>
    </location>
</feature>
<evidence type="ECO:0000313" key="3">
    <source>
        <dbReference type="Proteomes" id="UP001596087"/>
    </source>
</evidence>
<dbReference type="RefSeq" id="WP_378593403.1">
    <property type="nucleotide sequence ID" value="NZ_JBHSKD010000027.1"/>
</dbReference>
<evidence type="ECO:0000313" key="2">
    <source>
        <dbReference type="EMBL" id="MFC5179346.1"/>
    </source>
</evidence>
<keyword evidence="1" id="KW-1133">Transmembrane helix</keyword>
<evidence type="ECO:0000256" key="1">
    <source>
        <dbReference type="SAM" id="Phobius"/>
    </source>
</evidence>